<feature type="domain" description="Methyltransferase" evidence="1">
    <location>
        <begin position="190"/>
        <end position="349"/>
    </location>
</feature>
<keyword evidence="3" id="KW-0489">Methyltransferase</keyword>
<dbReference type="Pfam" id="PF13847">
    <property type="entry name" value="Methyltransf_31"/>
    <property type="match status" value="1"/>
</dbReference>
<dbReference type="AlphaFoldDB" id="A0AA91PH56"/>
<dbReference type="PANTHER" id="PTHR45128:SF1">
    <property type="entry name" value="S-ADENOSYLMETHIONINE-DEPENDENT METHYLTRANSFERASE RV2258C"/>
    <property type="match status" value="1"/>
</dbReference>
<comment type="caution">
    <text evidence="3">The sequence shown here is derived from an EMBL/GenBank/DDBJ whole genome shotgun (WGS) entry which is preliminary data.</text>
</comment>
<keyword evidence="3" id="KW-0808">Transferase</keyword>
<dbReference type="Pfam" id="PF21320">
    <property type="entry name" value="WHD_Rv2258c"/>
    <property type="match status" value="1"/>
</dbReference>
<evidence type="ECO:0000259" key="2">
    <source>
        <dbReference type="Pfam" id="PF21320"/>
    </source>
</evidence>
<dbReference type="PANTHER" id="PTHR45128">
    <property type="entry name" value="METHYLTRANSFERASE TYPE 11"/>
    <property type="match status" value="1"/>
</dbReference>
<dbReference type="InterPro" id="IPR025714">
    <property type="entry name" value="Methyltranfer_dom"/>
</dbReference>
<dbReference type="Proteomes" id="UP000193577">
    <property type="component" value="Unassembled WGS sequence"/>
</dbReference>
<dbReference type="SUPFAM" id="SSF53335">
    <property type="entry name" value="S-adenosyl-L-methionine-dependent methyltransferases"/>
    <property type="match status" value="1"/>
</dbReference>
<organism evidence="3 4">
    <name type="scientific">Mycolicibacillus koreensis</name>
    <dbReference type="NCBI Taxonomy" id="1069220"/>
    <lineage>
        <taxon>Bacteria</taxon>
        <taxon>Bacillati</taxon>
        <taxon>Actinomycetota</taxon>
        <taxon>Actinomycetes</taxon>
        <taxon>Mycobacteriales</taxon>
        <taxon>Mycobacteriaceae</taxon>
        <taxon>Mycolicibacillus</taxon>
    </lineage>
</organism>
<evidence type="ECO:0000259" key="1">
    <source>
        <dbReference type="Pfam" id="PF13847"/>
    </source>
</evidence>
<dbReference type="CDD" id="cd02440">
    <property type="entry name" value="AdoMet_MTases"/>
    <property type="match status" value="1"/>
</dbReference>
<name>A0AA91PH56_9MYCO</name>
<proteinExistence type="predicted"/>
<evidence type="ECO:0000313" key="4">
    <source>
        <dbReference type="Proteomes" id="UP000193577"/>
    </source>
</evidence>
<feature type="domain" description="S-adenosylmethionine-dependent methyltransferase Rv2258c-like winged HTH" evidence="2">
    <location>
        <begin position="22"/>
        <end position="81"/>
    </location>
</feature>
<dbReference type="Gene3D" id="3.40.50.150">
    <property type="entry name" value="Vaccinia Virus protein VP39"/>
    <property type="match status" value="1"/>
</dbReference>
<accession>A0AA91PH56</accession>
<dbReference type="InterPro" id="IPR029063">
    <property type="entry name" value="SAM-dependent_MTases_sf"/>
</dbReference>
<dbReference type="InterPro" id="IPR048711">
    <property type="entry name" value="WHD_Rv2258c"/>
</dbReference>
<keyword evidence="4" id="KW-1185">Reference proteome</keyword>
<reference evidence="3 4" key="1">
    <citation type="submission" date="2017-04" db="EMBL/GenBank/DDBJ databases">
        <title>The new phylogeny of genus Mycobacterium.</title>
        <authorList>
            <person name="Tortoli E."/>
            <person name="Trovato A."/>
            <person name="Cirillo D.M."/>
        </authorList>
    </citation>
    <scope>NUCLEOTIDE SEQUENCE [LARGE SCALE GENOMIC DNA]</scope>
    <source>
        <strain evidence="3 4">KCTC 19819</strain>
    </source>
</reference>
<gene>
    <name evidence="3" type="ORF">B8W67_02195</name>
</gene>
<dbReference type="InterPro" id="IPR053173">
    <property type="entry name" value="SAM-binding_MTase"/>
</dbReference>
<dbReference type="EMBL" id="NCXO01000003">
    <property type="protein sequence ID" value="OSC35554.1"/>
    <property type="molecule type" value="Genomic_DNA"/>
</dbReference>
<sequence length="371" mass="39389">MAQMSETTEDFSARMVEVIDHAAAALLISIGHQTGLFETLAVLPWATSAEVAEAAGLDERYVREWLAGMVTAGVIEFRATGASDAAAQTAESVGNTGEPGAYALPAHRAAVLTGAAGGRNLAALSQYIPMLADVEQPVIECFRRGGGVPYSQYPRFHTVAAERSRQVFDTVLVAEVLPLVDGLPERLAQGIDVADIGCGSGHAVNLMAQAFAASRFSGLDFSEEATAAATAEAARLGNTNAEFVRTDLTGLDVVDRYDLITAFDAIHDQAQPTRVLANVFRALRPGGVFLMADIKASSNLADNVGVPMSTYMYTVSTMHCMTVSLALDGEGLGTAWGWQRAQAMLAEAGFTDVDIVELDADPRNYYYLGRK</sequence>
<dbReference type="RefSeq" id="WP_069391499.1">
    <property type="nucleotide sequence ID" value="NZ_AP022594.1"/>
</dbReference>
<protein>
    <submittedName>
        <fullName evidence="3">Methyltransferase</fullName>
    </submittedName>
</protein>
<dbReference type="GO" id="GO:0008168">
    <property type="term" value="F:methyltransferase activity"/>
    <property type="evidence" value="ECO:0007669"/>
    <property type="project" value="UniProtKB-KW"/>
</dbReference>
<dbReference type="GO" id="GO:0032259">
    <property type="term" value="P:methylation"/>
    <property type="evidence" value="ECO:0007669"/>
    <property type="project" value="UniProtKB-KW"/>
</dbReference>
<evidence type="ECO:0000313" key="3">
    <source>
        <dbReference type="EMBL" id="OSC35554.1"/>
    </source>
</evidence>